<evidence type="ECO:0000313" key="2">
    <source>
        <dbReference type="RefSeq" id="XP_031562473.1"/>
    </source>
</evidence>
<dbReference type="KEGG" id="aten:116298229"/>
<reference evidence="2" key="1">
    <citation type="submission" date="2025-08" db="UniProtKB">
        <authorList>
            <consortium name="RefSeq"/>
        </authorList>
    </citation>
    <scope>IDENTIFICATION</scope>
    <source>
        <tissue evidence="2">Tentacle</tissue>
    </source>
</reference>
<dbReference type="GeneID" id="116298229"/>
<dbReference type="RefSeq" id="XP_031562473.1">
    <property type="nucleotide sequence ID" value="XM_031706613.1"/>
</dbReference>
<organism evidence="1 2">
    <name type="scientific">Actinia tenebrosa</name>
    <name type="common">Australian red waratah sea anemone</name>
    <dbReference type="NCBI Taxonomy" id="6105"/>
    <lineage>
        <taxon>Eukaryota</taxon>
        <taxon>Metazoa</taxon>
        <taxon>Cnidaria</taxon>
        <taxon>Anthozoa</taxon>
        <taxon>Hexacorallia</taxon>
        <taxon>Actiniaria</taxon>
        <taxon>Actiniidae</taxon>
        <taxon>Actinia</taxon>
    </lineage>
</organism>
<sequence>MAVLLIKNVKTIGEFKAKLGEMRDQCKGRENYDKALDMIAGANGVQVAKFGHCPFFKYGCMFKTDPSGKPIVPELFTMDYIKEHCPAFQKGKFCPYNVAELKGLGKSCPAFKDGCPFKGVRNIGEFEGKLGEMRDLCKGKTNYDKALKIIQSVNGQQTAKLGHCPFFKFGCPLKNDREGKPIVPELYTMEYIEAHCPVFNKGKACPYNVPELKGLGKGCPEFKNGCPFKNVKNVGEFKAKMGEMRDHCKGKENYTKAMDLTYGAGGEAVAKYGHCPFFKSGCCLKSDLNGRFIIPGEITMDYVKGHCPAFEKGKRCPYNVPDLKGLGKGCPSFKDGCPFKNVKNVEEFKAKLGEMRDQCKSKKNYTKALECVYKANTEEAAKIGHCAFLYDHCELKTDNQGKPIV</sequence>
<accession>A0A6P8I3P0</accession>
<protein>
    <submittedName>
        <fullName evidence="2">Uncharacterized protein LOC116298229</fullName>
    </submittedName>
</protein>
<gene>
    <name evidence="2" type="primary">LOC116298229</name>
</gene>
<proteinExistence type="predicted"/>
<dbReference type="AlphaFoldDB" id="A0A6P8I3P0"/>
<keyword evidence="1" id="KW-1185">Reference proteome</keyword>
<dbReference type="Proteomes" id="UP000515163">
    <property type="component" value="Unplaced"/>
</dbReference>
<evidence type="ECO:0000313" key="1">
    <source>
        <dbReference type="Proteomes" id="UP000515163"/>
    </source>
</evidence>
<name>A0A6P8I3P0_ACTTE</name>
<dbReference type="InParanoid" id="A0A6P8I3P0"/>
<dbReference type="OrthoDB" id="5973041at2759"/>